<accession>A0A5C3NQT2</accession>
<keyword evidence="1" id="KW-0812">Transmembrane</keyword>
<feature type="transmembrane region" description="Helical" evidence="1">
    <location>
        <begin position="269"/>
        <end position="286"/>
    </location>
</feature>
<dbReference type="AlphaFoldDB" id="A0A5C3NQT2"/>
<protein>
    <recommendedName>
        <fullName evidence="2">DUF6533 domain-containing protein</fullName>
    </recommendedName>
</protein>
<dbReference type="EMBL" id="ML212246">
    <property type="protein sequence ID" value="TFK78947.1"/>
    <property type="molecule type" value="Genomic_DNA"/>
</dbReference>
<sequence length="374" mass="40876">MSSDSAAATAEAVVVFATLYTRNYCYVAAAVLFIYDTLLTVDREVACFWPAKRTGTPLLFFVNKWISTTFYVMMLLSGAPFPSHKRSADYCGMTVNVCSCSNLLVIALHGMEILQFVPGAAFSALRAYVLSRSKLLAMLVLALSLAPVHYGYQVLGENIPPLGCFAPDITTTALDLRLSPFNLLTRSVVIISRIPLIAADILLIYITWIKLSTWGASSRYMRQSKRLSLSDILFRGGVIHFITLFFLNILHLVFTVTLVGTSGLGQSDVTIFTAPITAIMISRFLLELQEVSQTVVRLCPDDPLHSARDPFDSAPSFISSLGGSVNLAFAARSDDDDDDDDDDGGCELRVQLRLCYPEEEVGGDWATSSTSLSA</sequence>
<feature type="transmembrane region" description="Helical" evidence="1">
    <location>
        <begin position="12"/>
        <end position="35"/>
    </location>
</feature>
<proteinExistence type="predicted"/>
<evidence type="ECO:0000256" key="1">
    <source>
        <dbReference type="SAM" id="Phobius"/>
    </source>
</evidence>
<gene>
    <name evidence="3" type="ORF">K466DRAFT_668283</name>
</gene>
<feature type="transmembrane region" description="Helical" evidence="1">
    <location>
        <begin position="190"/>
        <end position="211"/>
    </location>
</feature>
<organism evidence="3 4">
    <name type="scientific">Polyporus arcularius HHB13444</name>
    <dbReference type="NCBI Taxonomy" id="1314778"/>
    <lineage>
        <taxon>Eukaryota</taxon>
        <taxon>Fungi</taxon>
        <taxon>Dikarya</taxon>
        <taxon>Basidiomycota</taxon>
        <taxon>Agaricomycotina</taxon>
        <taxon>Agaricomycetes</taxon>
        <taxon>Polyporales</taxon>
        <taxon>Polyporaceae</taxon>
        <taxon>Polyporus</taxon>
    </lineage>
</organism>
<feature type="transmembrane region" description="Helical" evidence="1">
    <location>
        <begin position="135"/>
        <end position="152"/>
    </location>
</feature>
<feature type="transmembrane region" description="Helical" evidence="1">
    <location>
        <begin position="232"/>
        <end position="257"/>
    </location>
</feature>
<dbReference type="Pfam" id="PF20151">
    <property type="entry name" value="DUF6533"/>
    <property type="match status" value="1"/>
</dbReference>
<keyword evidence="1" id="KW-1133">Transmembrane helix</keyword>
<evidence type="ECO:0000259" key="2">
    <source>
        <dbReference type="Pfam" id="PF20151"/>
    </source>
</evidence>
<evidence type="ECO:0000313" key="3">
    <source>
        <dbReference type="EMBL" id="TFK78947.1"/>
    </source>
</evidence>
<dbReference type="InterPro" id="IPR045340">
    <property type="entry name" value="DUF6533"/>
</dbReference>
<keyword evidence="4" id="KW-1185">Reference proteome</keyword>
<dbReference type="STRING" id="1314778.A0A5C3NQT2"/>
<keyword evidence="1" id="KW-0472">Membrane</keyword>
<dbReference type="InParanoid" id="A0A5C3NQT2"/>
<evidence type="ECO:0000313" key="4">
    <source>
        <dbReference type="Proteomes" id="UP000308197"/>
    </source>
</evidence>
<feature type="domain" description="DUF6533" evidence="2">
    <location>
        <begin position="24"/>
        <end position="66"/>
    </location>
</feature>
<name>A0A5C3NQT2_9APHY</name>
<reference evidence="3 4" key="1">
    <citation type="journal article" date="2019" name="Nat. Ecol. Evol.">
        <title>Megaphylogeny resolves global patterns of mushroom evolution.</title>
        <authorList>
            <person name="Varga T."/>
            <person name="Krizsan K."/>
            <person name="Foldi C."/>
            <person name="Dima B."/>
            <person name="Sanchez-Garcia M."/>
            <person name="Sanchez-Ramirez S."/>
            <person name="Szollosi G.J."/>
            <person name="Szarkandi J.G."/>
            <person name="Papp V."/>
            <person name="Albert L."/>
            <person name="Andreopoulos W."/>
            <person name="Angelini C."/>
            <person name="Antonin V."/>
            <person name="Barry K.W."/>
            <person name="Bougher N.L."/>
            <person name="Buchanan P."/>
            <person name="Buyck B."/>
            <person name="Bense V."/>
            <person name="Catcheside P."/>
            <person name="Chovatia M."/>
            <person name="Cooper J."/>
            <person name="Damon W."/>
            <person name="Desjardin D."/>
            <person name="Finy P."/>
            <person name="Geml J."/>
            <person name="Haridas S."/>
            <person name="Hughes K."/>
            <person name="Justo A."/>
            <person name="Karasinski D."/>
            <person name="Kautmanova I."/>
            <person name="Kiss B."/>
            <person name="Kocsube S."/>
            <person name="Kotiranta H."/>
            <person name="LaButti K.M."/>
            <person name="Lechner B.E."/>
            <person name="Liimatainen K."/>
            <person name="Lipzen A."/>
            <person name="Lukacs Z."/>
            <person name="Mihaltcheva S."/>
            <person name="Morgado L.N."/>
            <person name="Niskanen T."/>
            <person name="Noordeloos M.E."/>
            <person name="Ohm R.A."/>
            <person name="Ortiz-Santana B."/>
            <person name="Ovrebo C."/>
            <person name="Racz N."/>
            <person name="Riley R."/>
            <person name="Savchenko A."/>
            <person name="Shiryaev A."/>
            <person name="Soop K."/>
            <person name="Spirin V."/>
            <person name="Szebenyi C."/>
            <person name="Tomsovsky M."/>
            <person name="Tulloss R.E."/>
            <person name="Uehling J."/>
            <person name="Grigoriev I.V."/>
            <person name="Vagvolgyi C."/>
            <person name="Papp T."/>
            <person name="Martin F.M."/>
            <person name="Miettinen O."/>
            <person name="Hibbett D.S."/>
            <person name="Nagy L.G."/>
        </authorList>
    </citation>
    <scope>NUCLEOTIDE SEQUENCE [LARGE SCALE GENOMIC DNA]</scope>
    <source>
        <strain evidence="3 4">HHB13444</strain>
    </source>
</reference>
<feature type="transmembrane region" description="Helical" evidence="1">
    <location>
        <begin position="55"/>
        <end position="76"/>
    </location>
</feature>
<dbReference type="Proteomes" id="UP000308197">
    <property type="component" value="Unassembled WGS sequence"/>
</dbReference>